<gene>
    <name evidence="6" type="ORF">GR138_27355</name>
</gene>
<evidence type="ECO:0000313" key="7">
    <source>
        <dbReference type="Proteomes" id="UP000435802"/>
    </source>
</evidence>
<reference evidence="6 7" key="1">
    <citation type="submission" date="2019-12" db="EMBL/GenBank/DDBJ databases">
        <title>Shinella kummerowiae sp. nov., a symbiotic bacterium isolated from root nodules of the herbal legume Kummerowia stipulacea.</title>
        <authorList>
            <person name="Gao J."/>
        </authorList>
    </citation>
    <scope>NUCLEOTIDE SEQUENCE [LARGE SCALE GENOMIC DNA]</scope>
    <source>
        <strain evidence="6 7">CCBAU 25048</strain>
    </source>
</reference>
<dbReference type="Pfam" id="PF07729">
    <property type="entry name" value="FCD"/>
    <property type="match status" value="1"/>
</dbReference>
<dbReference type="SMART" id="SM00895">
    <property type="entry name" value="FCD"/>
    <property type="match status" value="1"/>
</dbReference>
<organism evidence="6 7">
    <name type="scientific">Shinella kummerowiae</name>
    <dbReference type="NCBI Taxonomy" id="417745"/>
    <lineage>
        <taxon>Bacteria</taxon>
        <taxon>Pseudomonadati</taxon>
        <taxon>Pseudomonadota</taxon>
        <taxon>Alphaproteobacteria</taxon>
        <taxon>Hyphomicrobiales</taxon>
        <taxon>Rhizobiaceae</taxon>
        <taxon>Shinella</taxon>
    </lineage>
</organism>
<dbReference type="Pfam" id="PF00392">
    <property type="entry name" value="GntR"/>
    <property type="match status" value="1"/>
</dbReference>
<name>A0A6N8SPJ2_9HYPH</name>
<dbReference type="CDD" id="cd07377">
    <property type="entry name" value="WHTH_GntR"/>
    <property type="match status" value="1"/>
</dbReference>
<evidence type="ECO:0000313" key="6">
    <source>
        <dbReference type="EMBL" id="MXN48922.1"/>
    </source>
</evidence>
<dbReference type="EMBL" id="WUMK01000013">
    <property type="protein sequence ID" value="MXN48922.1"/>
    <property type="molecule type" value="Genomic_DNA"/>
</dbReference>
<dbReference type="SUPFAM" id="SSF46785">
    <property type="entry name" value="Winged helix' DNA-binding domain"/>
    <property type="match status" value="1"/>
</dbReference>
<dbReference type="PROSITE" id="PS50949">
    <property type="entry name" value="HTH_GNTR"/>
    <property type="match status" value="1"/>
</dbReference>
<feature type="domain" description="HTH gntR-type" evidence="5">
    <location>
        <begin position="26"/>
        <end position="93"/>
    </location>
</feature>
<keyword evidence="2" id="KW-0238">DNA-binding</keyword>
<evidence type="ECO:0000256" key="2">
    <source>
        <dbReference type="ARBA" id="ARBA00023125"/>
    </source>
</evidence>
<dbReference type="SUPFAM" id="SSF48008">
    <property type="entry name" value="GntR ligand-binding domain-like"/>
    <property type="match status" value="1"/>
</dbReference>
<comment type="caution">
    <text evidence="6">The sequence shown here is derived from an EMBL/GenBank/DDBJ whole genome shotgun (WGS) entry which is preliminary data.</text>
</comment>
<keyword evidence="1" id="KW-0805">Transcription regulation</keyword>
<feature type="region of interest" description="Disordered" evidence="4">
    <location>
        <begin position="1"/>
        <end position="22"/>
    </location>
</feature>
<dbReference type="AlphaFoldDB" id="A0A6N8SPJ2"/>
<evidence type="ECO:0000256" key="4">
    <source>
        <dbReference type="SAM" id="MobiDB-lite"/>
    </source>
</evidence>
<keyword evidence="7" id="KW-1185">Reference proteome</keyword>
<evidence type="ECO:0000259" key="5">
    <source>
        <dbReference type="PROSITE" id="PS50949"/>
    </source>
</evidence>
<sequence>MTMTADETAETDDASPTRRRRGDPVVSLRDMAYEAIKRRIITCDLKPGEVLSEGVLSTELNIGRTPVHQAIDRLAADGLIDVLPRKGIMVKPISLNEIFDIIDVRLVNEAYCVRRVAELAEPADIARLSENLDATWQAAKDREIEAMMNLDRAFHALLAASSRNSMLPDIMGNLHDRSTRLWFISLRSNEHHVRVCEQHAAVVEGIRKRDPDQAEKAIREHIEAFRENIVRQF</sequence>
<dbReference type="SMART" id="SM00345">
    <property type="entry name" value="HTH_GNTR"/>
    <property type="match status" value="1"/>
</dbReference>
<dbReference type="GO" id="GO:0003677">
    <property type="term" value="F:DNA binding"/>
    <property type="evidence" value="ECO:0007669"/>
    <property type="project" value="UniProtKB-KW"/>
</dbReference>
<dbReference type="Proteomes" id="UP000435802">
    <property type="component" value="Unassembled WGS sequence"/>
</dbReference>
<accession>A0A6N8SPJ2</accession>
<dbReference type="PANTHER" id="PTHR43537">
    <property type="entry name" value="TRANSCRIPTIONAL REGULATOR, GNTR FAMILY"/>
    <property type="match status" value="1"/>
</dbReference>
<dbReference type="PANTHER" id="PTHR43537:SF45">
    <property type="entry name" value="GNTR FAMILY REGULATORY PROTEIN"/>
    <property type="match status" value="1"/>
</dbReference>
<evidence type="ECO:0000256" key="3">
    <source>
        <dbReference type="ARBA" id="ARBA00023163"/>
    </source>
</evidence>
<protein>
    <submittedName>
        <fullName evidence="6">FCD domain-containing protein</fullName>
    </submittedName>
</protein>
<dbReference type="Gene3D" id="1.20.120.530">
    <property type="entry name" value="GntR ligand-binding domain-like"/>
    <property type="match status" value="1"/>
</dbReference>
<dbReference type="InterPro" id="IPR000524">
    <property type="entry name" value="Tscrpt_reg_HTH_GntR"/>
</dbReference>
<dbReference type="InterPro" id="IPR011711">
    <property type="entry name" value="GntR_C"/>
</dbReference>
<dbReference type="InterPro" id="IPR036390">
    <property type="entry name" value="WH_DNA-bd_sf"/>
</dbReference>
<dbReference type="InterPro" id="IPR036388">
    <property type="entry name" value="WH-like_DNA-bd_sf"/>
</dbReference>
<dbReference type="Gene3D" id="1.10.10.10">
    <property type="entry name" value="Winged helix-like DNA-binding domain superfamily/Winged helix DNA-binding domain"/>
    <property type="match status" value="1"/>
</dbReference>
<dbReference type="InterPro" id="IPR008920">
    <property type="entry name" value="TF_FadR/GntR_C"/>
</dbReference>
<evidence type="ECO:0000256" key="1">
    <source>
        <dbReference type="ARBA" id="ARBA00023015"/>
    </source>
</evidence>
<proteinExistence type="predicted"/>
<dbReference type="GO" id="GO:0003700">
    <property type="term" value="F:DNA-binding transcription factor activity"/>
    <property type="evidence" value="ECO:0007669"/>
    <property type="project" value="InterPro"/>
</dbReference>
<dbReference type="RefSeq" id="WP_160862410.1">
    <property type="nucleotide sequence ID" value="NZ_WUMK01000013.1"/>
</dbReference>
<keyword evidence="3" id="KW-0804">Transcription</keyword>
<dbReference type="OrthoDB" id="9028214at2"/>